<dbReference type="Gene3D" id="1.10.150.320">
    <property type="entry name" value="Photosystem II 12 kDa extrinsic protein"/>
    <property type="match status" value="1"/>
</dbReference>
<keyword evidence="2" id="KW-0812">Transmembrane</keyword>
<dbReference type="RefSeq" id="WP_312748019.1">
    <property type="nucleotide sequence ID" value="NZ_CP116968.1"/>
</dbReference>
<dbReference type="Proteomes" id="UP001302494">
    <property type="component" value="Chromosome"/>
</dbReference>
<accession>A0AA96GQD7</accession>
<dbReference type="EMBL" id="CP116968">
    <property type="protein sequence ID" value="WNM63423.1"/>
    <property type="molecule type" value="Genomic_DNA"/>
</dbReference>
<evidence type="ECO:0000313" key="3">
    <source>
        <dbReference type="EMBL" id="WNM63423.1"/>
    </source>
</evidence>
<dbReference type="InterPro" id="IPR010994">
    <property type="entry name" value="RuvA_2-like"/>
</dbReference>
<evidence type="ECO:0000256" key="2">
    <source>
        <dbReference type="SAM" id="Phobius"/>
    </source>
</evidence>
<evidence type="ECO:0000313" key="4">
    <source>
        <dbReference type="Proteomes" id="UP001302494"/>
    </source>
</evidence>
<keyword evidence="4" id="KW-1185">Reference proteome</keyword>
<dbReference type="PANTHER" id="PTHR21180">
    <property type="entry name" value="ENDONUCLEASE/EXONUCLEASE/PHOSPHATASE FAMILY DOMAIN-CONTAINING PROTEIN 1"/>
    <property type="match status" value="1"/>
</dbReference>
<sequence>MKDIEPPRSPASSLQASDRHSGKISWGSSLLLKMALLGMGVFFVYWVGWPQPSLSPVVPLEISDAQSLRTLPSGSAGGPDEVVSVARLVGRNVVQPLQEGVKGEGGQSREVAAFTVDLNDGTLAELEHLPGIGPILAGRIVAHRTSHGAFRRVEDLALVPGIGKKRLEQLRPLVGVRASTMAIGIGS</sequence>
<evidence type="ECO:0000256" key="1">
    <source>
        <dbReference type="SAM" id="MobiDB-lite"/>
    </source>
</evidence>
<feature type="transmembrane region" description="Helical" evidence="2">
    <location>
        <begin position="30"/>
        <end position="49"/>
    </location>
</feature>
<organism evidence="3 4">
    <name type="scientific">Candidatus Nitrospira neomarina</name>
    <dbReference type="NCBI Taxonomy" id="3020899"/>
    <lineage>
        <taxon>Bacteria</taxon>
        <taxon>Pseudomonadati</taxon>
        <taxon>Nitrospirota</taxon>
        <taxon>Nitrospiria</taxon>
        <taxon>Nitrospirales</taxon>
        <taxon>Nitrospiraceae</taxon>
        <taxon>Nitrospira</taxon>
    </lineage>
</organism>
<reference evidence="3 4" key="1">
    <citation type="submission" date="2023-01" db="EMBL/GenBank/DDBJ databases">
        <title>Cultivation and genomic characterization of new, ubiquitous marine nitrite-oxidizing bacteria from the Nitrospirales.</title>
        <authorList>
            <person name="Mueller A.J."/>
            <person name="Daebeler A."/>
            <person name="Herbold C.W."/>
            <person name="Kirkegaard R.H."/>
            <person name="Daims H."/>
        </authorList>
    </citation>
    <scope>NUCLEOTIDE SEQUENCE [LARGE SCALE GENOMIC DNA]</scope>
    <source>
        <strain evidence="3 4">DK</strain>
    </source>
</reference>
<feature type="region of interest" description="Disordered" evidence="1">
    <location>
        <begin position="1"/>
        <end position="21"/>
    </location>
</feature>
<dbReference type="Pfam" id="PF12836">
    <property type="entry name" value="HHH_3"/>
    <property type="match status" value="1"/>
</dbReference>
<keyword evidence="2" id="KW-1133">Transmembrane helix</keyword>
<dbReference type="PANTHER" id="PTHR21180:SF32">
    <property type="entry name" value="ENDONUCLEASE_EXONUCLEASE_PHOSPHATASE FAMILY DOMAIN-CONTAINING PROTEIN 1"/>
    <property type="match status" value="1"/>
</dbReference>
<dbReference type="AlphaFoldDB" id="A0AA96GQD7"/>
<gene>
    <name evidence="3" type="ORF">PQG83_06635</name>
</gene>
<proteinExistence type="predicted"/>
<keyword evidence="2" id="KW-0472">Membrane</keyword>
<dbReference type="KEGG" id="nneo:PQG83_06635"/>
<name>A0AA96GQD7_9BACT</name>
<protein>
    <submittedName>
        <fullName evidence="3">Helix-hairpin-helix domain-containing protein</fullName>
    </submittedName>
</protein>
<dbReference type="SUPFAM" id="SSF47781">
    <property type="entry name" value="RuvA domain 2-like"/>
    <property type="match status" value="1"/>
</dbReference>
<dbReference type="InterPro" id="IPR051675">
    <property type="entry name" value="Endo/Exo/Phosphatase_dom_1"/>
</dbReference>